<dbReference type="AlphaFoldDB" id="A0A6A5WH29"/>
<feature type="region of interest" description="Disordered" evidence="1">
    <location>
        <begin position="42"/>
        <end position="126"/>
    </location>
</feature>
<proteinExistence type="predicted"/>
<gene>
    <name evidence="2" type="ORF">P154DRAFT_523258</name>
</gene>
<sequence>MSAQPTPPRALSAQELAELSNEDKTKYIATWSSYNAYLRKDQERRSTAPQGVLRGGLANGFRGRGRGQSHYGGYQAHPYPPVASPGWRGGGRKFANISREFNTPPRPTAAISSLVPPLKETENTRL</sequence>
<accession>A0A6A5WH29</accession>
<name>A0A6A5WH29_9PLEO</name>
<evidence type="ECO:0000313" key="3">
    <source>
        <dbReference type="Proteomes" id="UP000799779"/>
    </source>
</evidence>
<dbReference type="EMBL" id="ML977595">
    <property type="protein sequence ID" value="KAF1999461.1"/>
    <property type="molecule type" value="Genomic_DNA"/>
</dbReference>
<evidence type="ECO:0000256" key="1">
    <source>
        <dbReference type="SAM" id="MobiDB-lite"/>
    </source>
</evidence>
<keyword evidence="3" id="KW-1185">Reference proteome</keyword>
<dbReference type="Proteomes" id="UP000799779">
    <property type="component" value="Unassembled WGS sequence"/>
</dbReference>
<evidence type="ECO:0000313" key="2">
    <source>
        <dbReference type="EMBL" id="KAF1999461.1"/>
    </source>
</evidence>
<reference evidence="2" key="1">
    <citation type="journal article" date="2020" name="Stud. Mycol.">
        <title>101 Dothideomycetes genomes: a test case for predicting lifestyles and emergence of pathogens.</title>
        <authorList>
            <person name="Haridas S."/>
            <person name="Albert R."/>
            <person name="Binder M."/>
            <person name="Bloem J."/>
            <person name="Labutti K."/>
            <person name="Salamov A."/>
            <person name="Andreopoulos B."/>
            <person name="Baker S."/>
            <person name="Barry K."/>
            <person name="Bills G."/>
            <person name="Bluhm B."/>
            <person name="Cannon C."/>
            <person name="Castanera R."/>
            <person name="Culley D."/>
            <person name="Daum C."/>
            <person name="Ezra D."/>
            <person name="Gonzalez J."/>
            <person name="Henrissat B."/>
            <person name="Kuo A."/>
            <person name="Liang C."/>
            <person name="Lipzen A."/>
            <person name="Lutzoni F."/>
            <person name="Magnuson J."/>
            <person name="Mondo S."/>
            <person name="Nolan M."/>
            <person name="Ohm R."/>
            <person name="Pangilinan J."/>
            <person name="Park H.-J."/>
            <person name="Ramirez L."/>
            <person name="Alfaro M."/>
            <person name="Sun H."/>
            <person name="Tritt A."/>
            <person name="Yoshinaga Y."/>
            <person name="Zwiers L.-H."/>
            <person name="Turgeon B."/>
            <person name="Goodwin S."/>
            <person name="Spatafora J."/>
            <person name="Crous P."/>
            <person name="Grigoriev I."/>
        </authorList>
    </citation>
    <scope>NUCLEOTIDE SEQUENCE</scope>
    <source>
        <strain evidence="2">CBS 123094</strain>
    </source>
</reference>
<organism evidence="2 3">
    <name type="scientific">Amniculicola lignicola CBS 123094</name>
    <dbReference type="NCBI Taxonomy" id="1392246"/>
    <lineage>
        <taxon>Eukaryota</taxon>
        <taxon>Fungi</taxon>
        <taxon>Dikarya</taxon>
        <taxon>Ascomycota</taxon>
        <taxon>Pezizomycotina</taxon>
        <taxon>Dothideomycetes</taxon>
        <taxon>Pleosporomycetidae</taxon>
        <taxon>Pleosporales</taxon>
        <taxon>Amniculicolaceae</taxon>
        <taxon>Amniculicola</taxon>
    </lineage>
</organism>
<protein>
    <submittedName>
        <fullName evidence="2">Uncharacterized protein</fullName>
    </submittedName>
</protein>